<evidence type="ECO:0000313" key="1">
    <source>
        <dbReference type="EMBL" id="CAB4136031.1"/>
    </source>
</evidence>
<protein>
    <submittedName>
        <fullName evidence="1">Uncharacterized protein</fullName>
    </submittedName>
</protein>
<sequence>MDDIHSVFNDKLSTQAEVCARKSLEWLQKDLQSLHKLTAEEIYYLASASQIFLDIRDHYGKK</sequence>
<proteinExistence type="predicted"/>
<gene>
    <name evidence="1" type="ORF">UFOVP294_6</name>
    <name evidence="2" type="ORF">UFOVP566_4</name>
</gene>
<accession>A0A6J5LPD5</accession>
<name>A0A6J5LPD5_9CAUD</name>
<dbReference type="EMBL" id="LR796538">
    <property type="protein sequence ID" value="CAB4150192.1"/>
    <property type="molecule type" value="Genomic_DNA"/>
</dbReference>
<reference evidence="1" key="1">
    <citation type="submission" date="2020-04" db="EMBL/GenBank/DDBJ databases">
        <authorList>
            <person name="Chiriac C."/>
            <person name="Salcher M."/>
            <person name="Ghai R."/>
            <person name="Kavagutti S V."/>
        </authorList>
    </citation>
    <scope>NUCLEOTIDE SEQUENCE</scope>
</reference>
<organism evidence="1">
    <name type="scientific">uncultured Caudovirales phage</name>
    <dbReference type="NCBI Taxonomy" id="2100421"/>
    <lineage>
        <taxon>Viruses</taxon>
        <taxon>Duplodnaviria</taxon>
        <taxon>Heunggongvirae</taxon>
        <taxon>Uroviricota</taxon>
        <taxon>Caudoviricetes</taxon>
        <taxon>Peduoviridae</taxon>
        <taxon>Maltschvirus</taxon>
        <taxon>Maltschvirus maltsch</taxon>
    </lineage>
</organism>
<evidence type="ECO:0000313" key="2">
    <source>
        <dbReference type="EMBL" id="CAB4150192.1"/>
    </source>
</evidence>
<dbReference type="EMBL" id="LR796311">
    <property type="protein sequence ID" value="CAB4136031.1"/>
    <property type="molecule type" value="Genomic_DNA"/>
</dbReference>